<evidence type="ECO:0000256" key="4">
    <source>
        <dbReference type="ARBA" id="ARBA00022692"/>
    </source>
</evidence>
<keyword evidence="3" id="KW-1003">Cell membrane</keyword>
<feature type="transmembrane region" description="Helical" evidence="7">
    <location>
        <begin position="112"/>
        <end position="130"/>
    </location>
</feature>
<dbReference type="SUPFAM" id="SSF103473">
    <property type="entry name" value="MFS general substrate transporter"/>
    <property type="match status" value="1"/>
</dbReference>
<name>A0A8J7K185_9NEIS</name>
<dbReference type="CDD" id="cd06173">
    <property type="entry name" value="MFS_MefA_like"/>
    <property type="match status" value="1"/>
</dbReference>
<feature type="transmembrane region" description="Helical" evidence="7">
    <location>
        <begin position="265"/>
        <end position="285"/>
    </location>
</feature>
<keyword evidence="5 7" id="KW-1133">Transmembrane helix</keyword>
<keyword evidence="4 7" id="KW-0812">Transmembrane</keyword>
<keyword evidence="2" id="KW-0813">Transport</keyword>
<dbReference type="RefSeq" id="WP_194115379.1">
    <property type="nucleotide sequence ID" value="NZ_JADFUA010000002.1"/>
</dbReference>
<feature type="domain" description="Phospholipid/glycerol acyltransferase" evidence="8">
    <location>
        <begin position="458"/>
        <end position="574"/>
    </location>
</feature>
<sequence>MHQPNQFDLFRTRRFLPLFVTQFLGAFNDNLFKNALLVLITFHGLSAAGMSAQTLVNAAAGIFILPFFLFSTFAGQLAEKYDKASLARAVKLLEIAIMVMAGFGFLLHQAGLLMSCLFLMGVHSALFGPLKYSILPQYLKEEELLGGNGMIEMGTFVAILLGQISGTLLIQHQAYGEYLIVAACLLVAISGWLASRKMPSAPPTSPELRLNWNILGETWFIIRHSARNKAVFNSILGISWFWFFGAVYLTQLPELAHKVLHGDPGVYTLLVTLFSIGVGSGSALCEKLSGRKVEIGLVPLGSLGLSIFGIDLYFALQGIGAPAQIHTPGSFIAVASHWRIMADLLLMGVAGGLFIVPLYALVQTRTEKEFTSRAIAANNILNSLFMVVAAGMSIAVLNAGASIAELLLLVTVLNVAVAIYIYTLIPEFILRFLVWLLVNTLYRVREEGLDHIPEQGPALLVCNHVSYMDALVIAGSIRRPVRFVMDHRIYQMPLFSFIFRTAGAIRIAPEREDAGIKEEAFGEIAAALRAGELVCLFPEGTITRNGKLSRFQPGTDRILRETPVPVIAMALQGLWGSFLSRKDGPAMRKWPRRFRSRITLLAAPARPPEQASRQVLEQQIRALLDAKS</sequence>
<dbReference type="Gene3D" id="1.20.1250.20">
    <property type="entry name" value="MFS general substrate transporter like domains"/>
    <property type="match status" value="1"/>
</dbReference>
<feature type="transmembrane region" description="Helical" evidence="7">
    <location>
        <begin position="176"/>
        <end position="194"/>
    </location>
</feature>
<dbReference type="Pfam" id="PF07690">
    <property type="entry name" value="MFS_1"/>
    <property type="match status" value="1"/>
</dbReference>
<comment type="caution">
    <text evidence="9">The sequence shown here is derived from an EMBL/GenBank/DDBJ whole genome shotgun (WGS) entry which is preliminary data.</text>
</comment>
<dbReference type="InterPro" id="IPR002123">
    <property type="entry name" value="Plipid/glycerol_acylTrfase"/>
</dbReference>
<evidence type="ECO:0000256" key="3">
    <source>
        <dbReference type="ARBA" id="ARBA00022475"/>
    </source>
</evidence>
<dbReference type="SMART" id="SM00563">
    <property type="entry name" value="PlsC"/>
    <property type="match status" value="1"/>
</dbReference>
<feature type="transmembrane region" description="Helical" evidence="7">
    <location>
        <begin position="151"/>
        <end position="170"/>
    </location>
</feature>
<dbReference type="Proteomes" id="UP000604481">
    <property type="component" value="Unassembled WGS sequence"/>
</dbReference>
<dbReference type="GO" id="GO:0022857">
    <property type="term" value="F:transmembrane transporter activity"/>
    <property type="evidence" value="ECO:0007669"/>
    <property type="project" value="InterPro"/>
</dbReference>
<protein>
    <submittedName>
        <fullName evidence="9">MFS transporter</fullName>
    </submittedName>
</protein>
<feature type="transmembrane region" description="Helical" evidence="7">
    <location>
        <begin position="297"/>
        <end position="320"/>
    </location>
</feature>
<proteinExistence type="predicted"/>
<gene>
    <name evidence="9" type="ORF">INR99_05815</name>
</gene>
<dbReference type="PANTHER" id="PTHR43266:SF2">
    <property type="entry name" value="MAJOR FACILITATOR SUPERFAMILY (MFS) PROFILE DOMAIN-CONTAINING PROTEIN"/>
    <property type="match status" value="1"/>
</dbReference>
<accession>A0A8J7K185</accession>
<keyword evidence="6 7" id="KW-0472">Membrane</keyword>
<evidence type="ECO:0000256" key="6">
    <source>
        <dbReference type="ARBA" id="ARBA00023136"/>
    </source>
</evidence>
<dbReference type="Pfam" id="PF01553">
    <property type="entry name" value="Acyltransferase"/>
    <property type="match status" value="1"/>
</dbReference>
<feature type="transmembrane region" description="Helical" evidence="7">
    <location>
        <begin position="58"/>
        <end position="77"/>
    </location>
</feature>
<dbReference type="SUPFAM" id="SSF69593">
    <property type="entry name" value="Glycerol-3-phosphate (1)-acyltransferase"/>
    <property type="match status" value="1"/>
</dbReference>
<evidence type="ECO:0000313" key="10">
    <source>
        <dbReference type="Proteomes" id="UP000604481"/>
    </source>
</evidence>
<dbReference type="GO" id="GO:0016746">
    <property type="term" value="F:acyltransferase activity"/>
    <property type="evidence" value="ECO:0007669"/>
    <property type="project" value="InterPro"/>
</dbReference>
<dbReference type="CDD" id="cd07989">
    <property type="entry name" value="LPLAT_AGPAT-like"/>
    <property type="match status" value="1"/>
</dbReference>
<evidence type="ECO:0000256" key="2">
    <source>
        <dbReference type="ARBA" id="ARBA00022448"/>
    </source>
</evidence>
<feature type="transmembrane region" description="Helical" evidence="7">
    <location>
        <begin position="340"/>
        <end position="362"/>
    </location>
</feature>
<dbReference type="EMBL" id="JADFUA010000002">
    <property type="protein sequence ID" value="MBE9608861.1"/>
    <property type="molecule type" value="Genomic_DNA"/>
</dbReference>
<organism evidence="9 10">
    <name type="scientific">Chitinilyticum piscinae</name>
    <dbReference type="NCBI Taxonomy" id="2866724"/>
    <lineage>
        <taxon>Bacteria</taxon>
        <taxon>Pseudomonadati</taxon>
        <taxon>Pseudomonadota</taxon>
        <taxon>Betaproteobacteria</taxon>
        <taxon>Neisseriales</taxon>
        <taxon>Chitinibacteraceae</taxon>
        <taxon>Chitinilyticum</taxon>
    </lineage>
</organism>
<comment type="subcellular location">
    <subcellularLocation>
        <location evidence="1">Cell membrane</location>
        <topology evidence="1">Multi-pass membrane protein</topology>
    </subcellularLocation>
</comment>
<dbReference type="PANTHER" id="PTHR43266">
    <property type="entry name" value="MACROLIDE-EFFLUX PROTEIN"/>
    <property type="match status" value="1"/>
</dbReference>
<reference evidence="9 10" key="1">
    <citation type="submission" date="2020-10" db="EMBL/GenBank/DDBJ databases">
        <title>The genome sequence of Chitinilyticum litopenaei 4Y14.</title>
        <authorList>
            <person name="Liu Y."/>
        </authorList>
    </citation>
    <scope>NUCLEOTIDE SEQUENCE [LARGE SCALE GENOMIC DNA]</scope>
    <source>
        <strain evidence="9 10">4Y14</strain>
    </source>
</reference>
<feature type="transmembrane region" description="Helical" evidence="7">
    <location>
        <begin position="403"/>
        <end position="425"/>
    </location>
</feature>
<evidence type="ECO:0000256" key="5">
    <source>
        <dbReference type="ARBA" id="ARBA00022989"/>
    </source>
</evidence>
<dbReference type="InterPro" id="IPR011701">
    <property type="entry name" value="MFS"/>
</dbReference>
<evidence type="ECO:0000313" key="9">
    <source>
        <dbReference type="EMBL" id="MBE9608861.1"/>
    </source>
</evidence>
<feature type="transmembrane region" description="Helical" evidence="7">
    <location>
        <begin position="31"/>
        <end position="52"/>
    </location>
</feature>
<feature type="transmembrane region" description="Helical" evidence="7">
    <location>
        <begin position="374"/>
        <end position="397"/>
    </location>
</feature>
<dbReference type="InterPro" id="IPR036259">
    <property type="entry name" value="MFS_trans_sf"/>
</dbReference>
<feature type="transmembrane region" description="Helical" evidence="7">
    <location>
        <begin position="230"/>
        <end position="250"/>
    </location>
</feature>
<evidence type="ECO:0000256" key="1">
    <source>
        <dbReference type="ARBA" id="ARBA00004651"/>
    </source>
</evidence>
<evidence type="ECO:0000259" key="8">
    <source>
        <dbReference type="SMART" id="SM00563"/>
    </source>
</evidence>
<keyword evidence="10" id="KW-1185">Reference proteome</keyword>
<dbReference type="GO" id="GO:0005886">
    <property type="term" value="C:plasma membrane"/>
    <property type="evidence" value="ECO:0007669"/>
    <property type="project" value="UniProtKB-SubCell"/>
</dbReference>
<evidence type="ECO:0000256" key="7">
    <source>
        <dbReference type="SAM" id="Phobius"/>
    </source>
</evidence>
<dbReference type="AlphaFoldDB" id="A0A8J7K185"/>